<gene>
    <name evidence="3" type="ORF">WICMUC_002966</name>
</gene>
<feature type="compositionally biased region" description="Low complexity" evidence="2">
    <location>
        <begin position="63"/>
        <end position="72"/>
    </location>
</feature>
<dbReference type="EMBL" id="JAEUBF010000791">
    <property type="protein sequence ID" value="KAH3674893.1"/>
    <property type="molecule type" value="Genomic_DNA"/>
</dbReference>
<dbReference type="Proteomes" id="UP000769528">
    <property type="component" value="Unassembled WGS sequence"/>
</dbReference>
<reference evidence="3" key="2">
    <citation type="submission" date="2021-01" db="EMBL/GenBank/DDBJ databases">
        <authorList>
            <person name="Schikora-Tamarit M.A."/>
        </authorList>
    </citation>
    <scope>NUCLEOTIDE SEQUENCE</scope>
    <source>
        <strain evidence="3">CBS6341</strain>
    </source>
</reference>
<proteinExistence type="predicted"/>
<comment type="caution">
    <text evidence="3">The sequence shown here is derived from an EMBL/GenBank/DDBJ whole genome shotgun (WGS) entry which is preliminary data.</text>
</comment>
<feature type="coiled-coil region" evidence="1">
    <location>
        <begin position="361"/>
        <end position="395"/>
    </location>
</feature>
<feature type="compositionally biased region" description="Pro residues" evidence="2">
    <location>
        <begin position="53"/>
        <end position="62"/>
    </location>
</feature>
<protein>
    <submittedName>
        <fullName evidence="3">Uncharacterized protein</fullName>
    </submittedName>
</protein>
<keyword evidence="4" id="KW-1185">Reference proteome</keyword>
<evidence type="ECO:0000256" key="2">
    <source>
        <dbReference type="SAM" id="MobiDB-lite"/>
    </source>
</evidence>
<keyword evidence="1" id="KW-0175">Coiled coil</keyword>
<evidence type="ECO:0000313" key="3">
    <source>
        <dbReference type="EMBL" id="KAH3674893.1"/>
    </source>
</evidence>
<evidence type="ECO:0000313" key="4">
    <source>
        <dbReference type="Proteomes" id="UP000769528"/>
    </source>
</evidence>
<sequence length="422" mass="48761">MQHYEVVDIDNSDLSLSEAFSSPSLPPQASKEQPSSLTLPERSISGYKSLPSSSPPPTPTPTPSINLNSSTSSPLPVTLPVVKRRLTRSSNTLKAEVPKHKLMNVKDIYIENFEELSFFDQWLNEVYITLIVYGEQGSIPGSAKPVNTAFDLKFGRKLINHIKSRGFRSFAYFNKGARTLLHELCAFVDKKIRLSLLEIHETNLERFGLGKERQVKLNSLKEKNGSSSDRSRKVKLGKMRLQVVKTEKRAKNPELRKRSNLSKEKRRLLKLESKLSCTRLRKSEVPNILQVEEFTQKFLIAFNEVIYQYKELNESVPPYLIRKFIENATMNSPYDQIVIMDDNLTNRDAYHLANHFKEACLKLYNRQYKEEQRELEKLENLYARQLRNMKKIEERDKDMILLFPDSFENIAGLDTDSIDIKI</sequence>
<reference evidence="3" key="1">
    <citation type="journal article" date="2021" name="Open Biol.">
        <title>Shared evolutionary footprints suggest mitochondrial oxidative damage underlies multiple complex I losses in fungi.</title>
        <authorList>
            <person name="Schikora-Tamarit M.A."/>
            <person name="Marcet-Houben M."/>
            <person name="Nosek J."/>
            <person name="Gabaldon T."/>
        </authorList>
    </citation>
    <scope>NUCLEOTIDE SEQUENCE</scope>
    <source>
        <strain evidence="3">CBS6341</strain>
    </source>
</reference>
<feature type="compositionally biased region" description="Polar residues" evidence="2">
    <location>
        <begin position="12"/>
        <end position="23"/>
    </location>
</feature>
<dbReference type="AlphaFoldDB" id="A0A9P8PM97"/>
<organism evidence="3 4">
    <name type="scientific">Wickerhamomyces mucosus</name>
    <dbReference type="NCBI Taxonomy" id="1378264"/>
    <lineage>
        <taxon>Eukaryota</taxon>
        <taxon>Fungi</taxon>
        <taxon>Dikarya</taxon>
        <taxon>Ascomycota</taxon>
        <taxon>Saccharomycotina</taxon>
        <taxon>Saccharomycetes</taxon>
        <taxon>Phaffomycetales</taxon>
        <taxon>Wickerhamomycetaceae</taxon>
        <taxon>Wickerhamomyces</taxon>
    </lineage>
</organism>
<feature type="region of interest" description="Disordered" evidence="2">
    <location>
        <begin position="1"/>
        <end position="72"/>
    </location>
</feature>
<evidence type="ECO:0000256" key="1">
    <source>
        <dbReference type="SAM" id="Coils"/>
    </source>
</evidence>
<name>A0A9P8PM97_9ASCO</name>
<accession>A0A9P8PM97</accession>